<evidence type="ECO:0000256" key="3">
    <source>
        <dbReference type="ARBA" id="ARBA00022737"/>
    </source>
</evidence>
<dbReference type="InterPro" id="IPR035892">
    <property type="entry name" value="C2_domain_sf"/>
</dbReference>
<dbReference type="PROSITE" id="PS00108">
    <property type="entry name" value="PROTEIN_KINASE_ST"/>
    <property type="match status" value="1"/>
</dbReference>
<dbReference type="SMART" id="SM00239">
    <property type="entry name" value="C2"/>
    <property type="match status" value="1"/>
</dbReference>
<dbReference type="FunFam" id="1.10.510.10:FF:000870">
    <property type="entry name" value="OSJNBa0016N04.16-like protein"/>
    <property type="match status" value="1"/>
</dbReference>
<dbReference type="GO" id="GO:0005524">
    <property type="term" value="F:ATP binding"/>
    <property type="evidence" value="ECO:0007669"/>
    <property type="project" value="InterPro"/>
</dbReference>
<evidence type="ECO:0000256" key="1">
    <source>
        <dbReference type="ARBA" id="ARBA00004141"/>
    </source>
</evidence>
<dbReference type="InterPro" id="IPR013583">
    <property type="entry name" value="MCTP_C"/>
</dbReference>
<dbReference type="Gene3D" id="1.10.510.10">
    <property type="entry name" value="Transferase(Phosphotransferase) domain 1"/>
    <property type="match status" value="1"/>
</dbReference>
<dbReference type="PROSITE" id="PS50011">
    <property type="entry name" value="PROTEIN_KINASE_DOM"/>
    <property type="match status" value="1"/>
</dbReference>
<dbReference type="SUPFAM" id="SSF56112">
    <property type="entry name" value="Protein kinase-like (PK-like)"/>
    <property type="match status" value="1"/>
</dbReference>
<dbReference type="SUPFAM" id="SSF49562">
    <property type="entry name" value="C2 domain (Calcium/lipid-binding domain, CaLB)"/>
    <property type="match status" value="1"/>
</dbReference>
<dbReference type="Pfam" id="PF00168">
    <property type="entry name" value="C2"/>
    <property type="match status" value="1"/>
</dbReference>
<dbReference type="Pfam" id="PF08372">
    <property type="entry name" value="PRT_C"/>
    <property type="match status" value="1"/>
</dbReference>
<dbReference type="ExpressionAtlas" id="M8CDE1">
    <property type="expression patterns" value="baseline"/>
</dbReference>
<evidence type="ECO:0000256" key="5">
    <source>
        <dbReference type="ARBA" id="ARBA00023136"/>
    </source>
</evidence>
<dbReference type="InterPro" id="IPR011009">
    <property type="entry name" value="Kinase-like_dom_sf"/>
</dbReference>
<name>M8CDE1_AEGTA</name>
<dbReference type="InterPro" id="IPR047259">
    <property type="entry name" value="QUIRKY-like"/>
</dbReference>
<dbReference type="EnsemblPlants" id="EMT21156">
    <property type="protein sequence ID" value="EMT21156"/>
    <property type="gene ID" value="F775_15305"/>
</dbReference>
<proteinExistence type="predicted"/>
<comment type="subcellular location">
    <subcellularLocation>
        <location evidence="1">Membrane</location>
        <topology evidence="1">Multi-pass membrane protein</topology>
    </subcellularLocation>
</comment>
<dbReference type="Pfam" id="PF00069">
    <property type="entry name" value="Pkinase"/>
    <property type="match status" value="1"/>
</dbReference>
<evidence type="ECO:0000256" key="4">
    <source>
        <dbReference type="ARBA" id="ARBA00022989"/>
    </source>
</evidence>
<evidence type="ECO:0000256" key="2">
    <source>
        <dbReference type="ARBA" id="ARBA00022692"/>
    </source>
</evidence>
<keyword evidence="4" id="KW-1133">Transmembrane helix</keyword>
<sequence length="818" mass="92836">METRCSGVDGVLDEERRSLELGEGLTRCGALDDADLVLGWPGGVVGGHDGDGEAVVQRRIHPEAAQACSQGAVDLIGRYQIPFPFTRQGMIGNRAVAVKRLSNALMDETEFHREVQCLMRVKHKNVVRFLGYCADRQGSMEEFDKKLVMADVHERLLCFEYIPKGSLDKYIMDASREWGTCYKIIKGICEGLQYLHENHIVHLDLKPANILLDDNMAPKITDFGLSRCFDENQSRDITKTILGTMGYLAPEHREGGVIAHSADLYSLGVIIIEILTGQKGYQATDDVIESWSDRLEGSQRDTLCKQIRVCYETALECRDFDPKKRPTSALTIVDRLHEMETIQVKNTFKLRAFSSSVKKLRKGAIGILEVDILSARGLVSMKDKEGGLTDPYCVVKYGEKWVRTGTLFATAVPQWNEQYTWNVLDLNTVVTVAVFDDCHLSSSHGGDDHQMGKVRIRLATLETNRMYTQHYPLMVLTRTGLKKTGELHLAVRFTCRSWAKMLATYGKPLPPTIHIHHTDPITMPQVDPLWLQAEAVQRMVTRLARAEPPLRREVVEYMLDVDPQMFSLRRSQSNFQRIASLYSGATAVAKWFDDICEWKNPLSTILVHVLFLYLVCYPQLILPMVLVLVVMIGVWNYPRRPRNPPHIDTGLSYADQARPAVPMVLVLVVMIGVGTSRRRPRNPPHIDTVLSYADQAQPDELEEEFDTFSTSTPDDIVKLRYDRLRSVAGRLQRELGDLAMHAERAQSLLSWRDHRVTPIFIMLSLVVAVVLYWTPLKVVVMVMGLYFLLPSRFRPSRRRTSMVFNLYSRLPSKDDSML</sequence>
<dbReference type="PANTHER" id="PTHR31425">
    <property type="entry name" value="PHOSPHORIBOSYLANTHRANILATE TRANSFERASE ISOFORM 1"/>
    <property type="match status" value="1"/>
</dbReference>
<dbReference type="Gene3D" id="2.60.40.150">
    <property type="entry name" value="C2 domain"/>
    <property type="match status" value="1"/>
</dbReference>
<dbReference type="GO" id="GO:0004672">
    <property type="term" value="F:protein kinase activity"/>
    <property type="evidence" value="ECO:0007669"/>
    <property type="project" value="InterPro"/>
</dbReference>
<dbReference type="SMART" id="SM00220">
    <property type="entry name" value="S_TKc"/>
    <property type="match status" value="1"/>
</dbReference>
<accession>M8CDE1</accession>
<dbReference type="PANTHER" id="PTHR31425:SF27">
    <property type="entry name" value="OS04G0691800 PROTEIN"/>
    <property type="match status" value="1"/>
</dbReference>
<evidence type="ECO:0000313" key="6">
    <source>
        <dbReference type="EnsemblPlants" id="EMT21156"/>
    </source>
</evidence>
<protein>
    <submittedName>
        <fullName evidence="6">Cysteine-rich receptor-like protein kinase 27</fullName>
    </submittedName>
</protein>
<dbReference type="InterPro" id="IPR008271">
    <property type="entry name" value="Ser/Thr_kinase_AS"/>
</dbReference>
<keyword evidence="5" id="KW-0472">Membrane</keyword>
<keyword evidence="3" id="KW-0677">Repeat</keyword>
<dbReference type="AlphaFoldDB" id="M8CDE1"/>
<dbReference type="GO" id="GO:0016020">
    <property type="term" value="C:membrane"/>
    <property type="evidence" value="ECO:0007669"/>
    <property type="project" value="UniProtKB-SubCell"/>
</dbReference>
<reference evidence="6" key="1">
    <citation type="submission" date="2015-06" db="UniProtKB">
        <authorList>
            <consortium name="EnsemblPlants"/>
        </authorList>
    </citation>
    <scope>IDENTIFICATION</scope>
</reference>
<dbReference type="InterPro" id="IPR000008">
    <property type="entry name" value="C2_dom"/>
</dbReference>
<organism evidence="6">
    <name type="scientific">Aegilops tauschii</name>
    <name type="common">Tausch's goatgrass</name>
    <name type="synonym">Aegilops squarrosa</name>
    <dbReference type="NCBI Taxonomy" id="37682"/>
    <lineage>
        <taxon>Eukaryota</taxon>
        <taxon>Viridiplantae</taxon>
        <taxon>Streptophyta</taxon>
        <taxon>Embryophyta</taxon>
        <taxon>Tracheophyta</taxon>
        <taxon>Spermatophyta</taxon>
        <taxon>Magnoliopsida</taxon>
        <taxon>Liliopsida</taxon>
        <taxon>Poales</taxon>
        <taxon>Poaceae</taxon>
        <taxon>BOP clade</taxon>
        <taxon>Pooideae</taxon>
        <taxon>Triticodae</taxon>
        <taxon>Triticeae</taxon>
        <taxon>Triticinae</taxon>
        <taxon>Aegilops</taxon>
    </lineage>
</organism>
<dbReference type="PROSITE" id="PS50004">
    <property type="entry name" value="C2"/>
    <property type="match status" value="1"/>
</dbReference>
<keyword evidence="2" id="KW-0812">Transmembrane</keyword>
<dbReference type="InterPro" id="IPR000719">
    <property type="entry name" value="Prot_kinase_dom"/>
</dbReference>